<evidence type="ECO:0000313" key="5">
    <source>
        <dbReference type="RefSeq" id="XP_041419128.1"/>
    </source>
</evidence>
<evidence type="ECO:0000256" key="1">
    <source>
        <dbReference type="ARBA" id="ARBA00012452"/>
    </source>
</evidence>
<dbReference type="PROSITE" id="PS50404">
    <property type="entry name" value="GST_NTER"/>
    <property type="match status" value="1"/>
</dbReference>
<dbReference type="AlphaFoldDB" id="A0A8J1KQV8"/>
<gene>
    <name evidence="5" type="primary">LOC108716906</name>
</gene>
<evidence type="ECO:0000259" key="3">
    <source>
        <dbReference type="PROSITE" id="PS50404"/>
    </source>
</evidence>
<sequence length="140" mass="16524">MSQKPKLYYLNGRGKMESIRWLLAAAGVEFEEEFLKTREQFEALVQDGLSLRFEQIPLVQMDGMNLRQTKGILSYIAGKYNMYRKYLNVRLFIDMYVDGIRDLLTMCMVFIVNAGKDKQKANIKEKATNRYFPQYEKVRI</sequence>
<dbReference type="Pfam" id="PF02798">
    <property type="entry name" value="GST_N"/>
    <property type="match status" value="1"/>
</dbReference>
<dbReference type="RefSeq" id="XP_041419128.1">
    <property type="nucleotide sequence ID" value="XM_041563194.1"/>
</dbReference>
<feature type="domain" description="GST N-terminal" evidence="3">
    <location>
        <begin position="3"/>
        <end position="84"/>
    </location>
</feature>
<dbReference type="GO" id="GO:0004364">
    <property type="term" value="F:glutathione transferase activity"/>
    <property type="evidence" value="ECO:0000318"/>
    <property type="project" value="GO_Central"/>
</dbReference>
<evidence type="ECO:0000313" key="4">
    <source>
        <dbReference type="Proteomes" id="UP000186698"/>
    </source>
</evidence>
<dbReference type="PANTHER" id="PTHR11571">
    <property type="entry name" value="GLUTATHIONE S-TRANSFERASE"/>
    <property type="match status" value="1"/>
</dbReference>
<dbReference type="PANTHER" id="PTHR11571:SF270">
    <property type="entry name" value="GLUTATHIONE S-TRANSFERASE"/>
    <property type="match status" value="1"/>
</dbReference>
<dbReference type="GO" id="GO:0006749">
    <property type="term" value="P:glutathione metabolic process"/>
    <property type="evidence" value="ECO:0000318"/>
    <property type="project" value="GO_Central"/>
</dbReference>
<reference evidence="5" key="1">
    <citation type="submission" date="2025-08" db="UniProtKB">
        <authorList>
            <consortium name="RefSeq"/>
        </authorList>
    </citation>
    <scope>IDENTIFICATION</scope>
    <source>
        <strain evidence="5">J_2021</strain>
        <tissue evidence="5">Erythrocytes</tissue>
    </source>
</reference>
<dbReference type="InterPro" id="IPR004045">
    <property type="entry name" value="Glutathione_S-Trfase_N"/>
</dbReference>
<keyword evidence="2" id="KW-0808">Transferase</keyword>
<organism evidence="4 5">
    <name type="scientific">Xenopus laevis</name>
    <name type="common">African clawed frog</name>
    <dbReference type="NCBI Taxonomy" id="8355"/>
    <lineage>
        <taxon>Eukaryota</taxon>
        <taxon>Metazoa</taxon>
        <taxon>Chordata</taxon>
        <taxon>Craniata</taxon>
        <taxon>Vertebrata</taxon>
        <taxon>Euteleostomi</taxon>
        <taxon>Amphibia</taxon>
        <taxon>Batrachia</taxon>
        <taxon>Anura</taxon>
        <taxon>Pipoidea</taxon>
        <taxon>Pipidae</taxon>
        <taxon>Xenopodinae</taxon>
        <taxon>Xenopus</taxon>
        <taxon>Xenopus</taxon>
    </lineage>
</organism>
<dbReference type="SUPFAM" id="SSF52833">
    <property type="entry name" value="Thioredoxin-like"/>
    <property type="match status" value="1"/>
</dbReference>
<name>A0A8J1KQV8_XENLA</name>
<dbReference type="Proteomes" id="UP000186698">
    <property type="component" value="Chromosome 5L"/>
</dbReference>
<dbReference type="InterPro" id="IPR003080">
    <property type="entry name" value="GST_alpha"/>
</dbReference>
<dbReference type="KEGG" id="xla:108716906"/>
<dbReference type="Gene3D" id="1.20.1050.10">
    <property type="match status" value="1"/>
</dbReference>
<keyword evidence="4" id="KW-1185">Reference proteome</keyword>
<dbReference type="EC" id="2.5.1.18" evidence="1"/>
<dbReference type="OrthoDB" id="414243at2759"/>
<dbReference type="InterPro" id="IPR036249">
    <property type="entry name" value="Thioredoxin-like_sf"/>
</dbReference>
<dbReference type="PRINTS" id="PR01266">
    <property type="entry name" value="GSTRNSFRASEA"/>
</dbReference>
<dbReference type="Gene3D" id="3.40.30.10">
    <property type="entry name" value="Glutaredoxin"/>
    <property type="match status" value="1"/>
</dbReference>
<evidence type="ECO:0000256" key="2">
    <source>
        <dbReference type="ARBA" id="ARBA00022679"/>
    </source>
</evidence>
<accession>A0A8J1KQV8</accession>
<dbReference type="InterPro" id="IPR050213">
    <property type="entry name" value="GST_superfamily"/>
</dbReference>
<protein>
    <recommendedName>
        <fullName evidence="1">glutathione transferase</fullName>
        <ecNumber evidence="1">2.5.1.18</ecNumber>
    </recommendedName>
</protein>
<dbReference type="GeneID" id="108716906"/>
<proteinExistence type="predicted"/>